<protein>
    <submittedName>
        <fullName evidence="2">Uncharacterized protein</fullName>
    </submittedName>
</protein>
<sequence length="182" mass="19935">MKMLLCGVPPILPDIVGRVALHGDSSPLAKVRRKRQLELLHNILHTRISLEMKNRPISLTIIAWLSIVMSLLSVLNALHALNDSASMEILSSGITRLPARATIAIGIVVNAVYFVLGIAILKRRAWARTAYVVLLVLGIVASLINWQPGMYVMVVPGILLAALIGYVLYRRPATEYFHGPSA</sequence>
<proteinExistence type="predicted"/>
<feature type="transmembrane region" description="Helical" evidence="1">
    <location>
        <begin position="57"/>
        <end position="81"/>
    </location>
</feature>
<dbReference type="Proteomes" id="UP000272778">
    <property type="component" value="Unassembled WGS sequence"/>
</dbReference>
<evidence type="ECO:0000313" key="2">
    <source>
        <dbReference type="EMBL" id="RQH09780.1"/>
    </source>
</evidence>
<keyword evidence="1" id="KW-0472">Membrane</keyword>
<evidence type="ECO:0000256" key="1">
    <source>
        <dbReference type="SAM" id="Phobius"/>
    </source>
</evidence>
<accession>A0A3N6Q3R6</accession>
<evidence type="ECO:0000313" key="3">
    <source>
        <dbReference type="Proteomes" id="UP000272778"/>
    </source>
</evidence>
<keyword evidence="1" id="KW-1133">Transmembrane helix</keyword>
<gene>
    <name evidence="2" type="ORF">D1Y85_01110</name>
</gene>
<comment type="caution">
    <text evidence="2">The sequence shown here is derived from an EMBL/GenBank/DDBJ whole genome shotgun (WGS) entry which is preliminary data.</text>
</comment>
<dbReference type="RefSeq" id="WP_124149180.1">
    <property type="nucleotide sequence ID" value="NZ_RQIS01000001.1"/>
</dbReference>
<dbReference type="AlphaFoldDB" id="A0A3N6Q3R6"/>
<reference evidence="2 3" key="1">
    <citation type="submission" date="2018-11" db="EMBL/GenBank/DDBJ databases">
        <title>Paraburkholderia sp. DHOA04, isolated from soil.</title>
        <authorList>
            <person name="Gao Z.-H."/>
            <person name="Qiu L.-H."/>
            <person name="Fu J.-C."/>
        </authorList>
    </citation>
    <scope>NUCLEOTIDE SEQUENCE [LARGE SCALE GENOMIC DNA]</scope>
    <source>
        <strain evidence="2 3">DHOA04</strain>
    </source>
</reference>
<keyword evidence="1" id="KW-0812">Transmembrane</keyword>
<dbReference type="EMBL" id="RQIS01000001">
    <property type="protein sequence ID" value="RQH09780.1"/>
    <property type="molecule type" value="Genomic_DNA"/>
</dbReference>
<feature type="transmembrane region" description="Helical" evidence="1">
    <location>
        <begin position="101"/>
        <end position="121"/>
    </location>
</feature>
<dbReference type="OrthoDB" id="9006573at2"/>
<organism evidence="2 3">
    <name type="scientific">Paraburkholderia dinghuensis</name>
    <dbReference type="NCBI Taxonomy" id="2305225"/>
    <lineage>
        <taxon>Bacteria</taxon>
        <taxon>Pseudomonadati</taxon>
        <taxon>Pseudomonadota</taxon>
        <taxon>Betaproteobacteria</taxon>
        <taxon>Burkholderiales</taxon>
        <taxon>Burkholderiaceae</taxon>
        <taxon>Paraburkholderia</taxon>
    </lineage>
</organism>
<keyword evidence="3" id="KW-1185">Reference proteome</keyword>
<feature type="transmembrane region" description="Helical" evidence="1">
    <location>
        <begin position="128"/>
        <end position="144"/>
    </location>
</feature>
<feature type="transmembrane region" description="Helical" evidence="1">
    <location>
        <begin position="150"/>
        <end position="169"/>
    </location>
</feature>
<name>A0A3N6Q3R6_9BURK</name>